<dbReference type="SUPFAM" id="SSF51905">
    <property type="entry name" value="FAD/NAD(P)-binding domain"/>
    <property type="match status" value="1"/>
</dbReference>
<dbReference type="InterPro" id="IPR036188">
    <property type="entry name" value="FAD/NAD-bd_sf"/>
</dbReference>
<dbReference type="Gene3D" id="3.30.9.10">
    <property type="entry name" value="D-Amino Acid Oxidase, subunit A, domain 2"/>
    <property type="match status" value="1"/>
</dbReference>
<name>A0A073J6Z3_9RHOB</name>
<evidence type="ECO:0000313" key="4">
    <source>
        <dbReference type="Proteomes" id="UP000027746"/>
    </source>
</evidence>
<comment type="caution">
    <text evidence="3">The sequence shown here is derived from an EMBL/GenBank/DDBJ whole genome shotgun (WGS) entry which is preliminary data.</text>
</comment>
<reference evidence="3 4" key="1">
    <citation type="submission" date="2014-01" db="EMBL/GenBank/DDBJ databases">
        <title>Sulfitobacter sp. H3 (MCCC 1A00686) Genome Sequencing.</title>
        <authorList>
            <person name="Lai Q."/>
            <person name="Hong Z."/>
        </authorList>
    </citation>
    <scope>NUCLEOTIDE SEQUENCE [LARGE SCALE GENOMIC DNA]</scope>
    <source>
        <strain evidence="3 4">H3</strain>
    </source>
</reference>
<dbReference type="PANTHER" id="PTHR13847:SF287">
    <property type="entry name" value="FAD-DEPENDENT OXIDOREDUCTASE DOMAIN-CONTAINING PROTEIN 1"/>
    <property type="match status" value="1"/>
</dbReference>
<accession>A0A073J6Z3</accession>
<evidence type="ECO:0000313" key="3">
    <source>
        <dbReference type="EMBL" id="KEJ97535.1"/>
    </source>
</evidence>
<dbReference type="Pfam" id="PF01266">
    <property type="entry name" value="DAO"/>
    <property type="match status" value="1"/>
</dbReference>
<organism evidence="3 4">
    <name type="scientific">Pseudosulfitobacter pseudonitzschiae</name>
    <dbReference type="NCBI Taxonomy" id="1402135"/>
    <lineage>
        <taxon>Bacteria</taxon>
        <taxon>Pseudomonadati</taxon>
        <taxon>Pseudomonadota</taxon>
        <taxon>Alphaproteobacteria</taxon>
        <taxon>Rhodobacterales</taxon>
        <taxon>Roseobacteraceae</taxon>
        <taxon>Pseudosulfitobacter</taxon>
    </lineage>
</organism>
<feature type="domain" description="FAD dependent oxidoreductase" evidence="2">
    <location>
        <begin position="5"/>
        <end position="346"/>
    </location>
</feature>
<dbReference type="GO" id="GO:0005737">
    <property type="term" value="C:cytoplasm"/>
    <property type="evidence" value="ECO:0007669"/>
    <property type="project" value="TreeGrafter"/>
</dbReference>
<dbReference type="OrthoDB" id="7421214at2"/>
<sequence length="377" mass="39922">MNQPDVIIIGAGIAGASLAWQLAGSCNVLLLEQEDSPSHHSTGRSAAIMTPYAGAELMQAASLASRAFLAAPPEGFSPAPLLSRRGVLRLTDEAGAGSLARLCHTGKSQGRPLRLLDRAQLLAQGLPLTAKAVMGLWDDEPCDIDVDALHQGFLRGAQRRGARLLTRHAVTAMTRRSGVWQVETPVGTFDAPLVVNAAGAFASRIGKLAGALPLTIHPKRRTIAVVPVPPGSDMAHWPLIADAGVSFYIKPEGKTLMVCPSDETPAAPGEVYPEELDIAIAIDRMQQWLDIPVQRVQHSWAGLRSFFDDKDPVVGFDPLAEGLFWYAGQGGFGVQSAPALSRAAAAILLGQPVPQTLGDAGLTPDRLSPQRLEPAFT</sequence>
<dbReference type="EMBL" id="JAMD01000001">
    <property type="protein sequence ID" value="KEJ97535.1"/>
    <property type="molecule type" value="Genomic_DNA"/>
</dbReference>
<dbReference type="GO" id="GO:0016491">
    <property type="term" value="F:oxidoreductase activity"/>
    <property type="evidence" value="ECO:0007669"/>
    <property type="project" value="UniProtKB-KW"/>
</dbReference>
<dbReference type="AlphaFoldDB" id="A0A073J6Z3"/>
<gene>
    <name evidence="3" type="ORF">SUH3_00705</name>
</gene>
<evidence type="ECO:0000259" key="2">
    <source>
        <dbReference type="Pfam" id="PF01266"/>
    </source>
</evidence>
<keyword evidence="4" id="KW-1185">Reference proteome</keyword>
<dbReference type="InterPro" id="IPR006076">
    <property type="entry name" value="FAD-dep_OxRdtase"/>
</dbReference>
<protein>
    <recommendedName>
        <fullName evidence="2">FAD dependent oxidoreductase domain-containing protein</fullName>
    </recommendedName>
</protein>
<proteinExistence type="predicted"/>
<dbReference type="RefSeq" id="WP_037920441.1">
    <property type="nucleotide sequence ID" value="NZ_CP054599.1"/>
</dbReference>
<dbReference type="Gene3D" id="3.50.50.60">
    <property type="entry name" value="FAD/NAD(P)-binding domain"/>
    <property type="match status" value="1"/>
</dbReference>
<dbReference type="PANTHER" id="PTHR13847">
    <property type="entry name" value="SARCOSINE DEHYDROGENASE-RELATED"/>
    <property type="match status" value="1"/>
</dbReference>
<dbReference type="GeneID" id="68870067"/>
<keyword evidence="1" id="KW-0560">Oxidoreductase</keyword>
<evidence type="ECO:0000256" key="1">
    <source>
        <dbReference type="ARBA" id="ARBA00023002"/>
    </source>
</evidence>
<dbReference type="Proteomes" id="UP000027746">
    <property type="component" value="Unassembled WGS sequence"/>
</dbReference>